<evidence type="ECO:0000313" key="5">
    <source>
        <dbReference type="EMBL" id="TCT25391.1"/>
    </source>
</evidence>
<protein>
    <submittedName>
        <fullName evidence="5">1-acyl-sn-glycerol-3-phosphate acyltransferase</fullName>
    </submittedName>
</protein>
<dbReference type="RefSeq" id="WP_114959339.1">
    <property type="nucleotide sequence ID" value="NZ_MSZW01000030.1"/>
</dbReference>
<dbReference type="GO" id="GO:0003841">
    <property type="term" value="F:1-acylglycerol-3-phosphate O-acyltransferase activity"/>
    <property type="evidence" value="ECO:0007669"/>
    <property type="project" value="TreeGrafter"/>
</dbReference>
<keyword evidence="3 5" id="KW-0012">Acyltransferase</keyword>
<evidence type="ECO:0000256" key="1">
    <source>
        <dbReference type="ARBA" id="ARBA00005189"/>
    </source>
</evidence>
<dbReference type="Pfam" id="PF01553">
    <property type="entry name" value="Acyltransferase"/>
    <property type="match status" value="1"/>
</dbReference>
<dbReference type="InterPro" id="IPR002123">
    <property type="entry name" value="Plipid/glycerol_acylTrfase"/>
</dbReference>
<evidence type="ECO:0000259" key="4">
    <source>
        <dbReference type="SMART" id="SM00563"/>
    </source>
</evidence>
<keyword evidence="6" id="KW-1185">Reference proteome</keyword>
<comment type="caution">
    <text evidence="5">The sequence shown here is derived from an EMBL/GenBank/DDBJ whole genome shotgun (WGS) entry which is preliminary data.</text>
</comment>
<sequence>MNGDAHNGVVPALPPRVPRMPHGRFAPWLGRTVLRLGGWRVEGELPDIPKAVVIAAPHSSNWDGFWGIAAKLALGIRLSILGKHTLFRIPLLAPLLRWQGVIPVNRAAPQGVVEQAVAAMRAREVIWYAMAPEGTRRQVAQWKPGFWRIAHAAQVPVVVAAFDYPRRRIVLGPAFATSGDMAADIAGIQRWYAPFRGRHHDVVQPG</sequence>
<dbReference type="Proteomes" id="UP000295414">
    <property type="component" value="Unassembled WGS sequence"/>
</dbReference>
<dbReference type="PANTHER" id="PTHR10434:SF9">
    <property type="entry name" value="PHOSPHOLIPID_GLYCEROL ACYLTRANSFERASE DOMAIN-CONTAINING PROTEIN"/>
    <property type="match status" value="1"/>
</dbReference>
<feature type="domain" description="Phospholipid/glycerol acyltransferase" evidence="4">
    <location>
        <begin position="52"/>
        <end position="165"/>
    </location>
</feature>
<evidence type="ECO:0000256" key="3">
    <source>
        <dbReference type="ARBA" id="ARBA00023315"/>
    </source>
</evidence>
<evidence type="ECO:0000313" key="6">
    <source>
        <dbReference type="Proteomes" id="UP000295414"/>
    </source>
</evidence>
<dbReference type="SUPFAM" id="SSF69593">
    <property type="entry name" value="Glycerol-3-phosphate (1)-acyltransferase"/>
    <property type="match status" value="1"/>
</dbReference>
<organism evidence="5 6">
    <name type="scientific">Thermomonas haemolytica</name>
    <dbReference type="NCBI Taxonomy" id="141949"/>
    <lineage>
        <taxon>Bacteria</taxon>
        <taxon>Pseudomonadati</taxon>
        <taxon>Pseudomonadota</taxon>
        <taxon>Gammaproteobacteria</taxon>
        <taxon>Lysobacterales</taxon>
        <taxon>Lysobacteraceae</taxon>
        <taxon>Thermomonas</taxon>
    </lineage>
</organism>
<reference evidence="5 6" key="1">
    <citation type="submission" date="2019-03" db="EMBL/GenBank/DDBJ databases">
        <title>Genomic Encyclopedia of Type Strains, Phase IV (KMG-IV): sequencing the most valuable type-strain genomes for metagenomic binning, comparative biology and taxonomic classification.</title>
        <authorList>
            <person name="Goeker M."/>
        </authorList>
    </citation>
    <scope>NUCLEOTIDE SEQUENCE [LARGE SCALE GENOMIC DNA]</scope>
    <source>
        <strain evidence="5 6">DSM 13605</strain>
    </source>
</reference>
<name>A0A4R3N7T9_9GAMM</name>
<accession>A0A4R3N7T9</accession>
<dbReference type="PANTHER" id="PTHR10434">
    <property type="entry name" value="1-ACYL-SN-GLYCEROL-3-PHOSPHATE ACYLTRANSFERASE"/>
    <property type="match status" value="1"/>
</dbReference>
<dbReference type="SMART" id="SM00563">
    <property type="entry name" value="PlsC"/>
    <property type="match status" value="1"/>
</dbReference>
<dbReference type="EMBL" id="SMAP01000002">
    <property type="protein sequence ID" value="TCT25391.1"/>
    <property type="molecule type" value="Genomic_DNA"/>
</dbReference>
<dbReference type="AlphaFoldDB" id="A0A4R3N7T9"/>
<proteinExistence type="predicted"/>
<dbReference type="OrthoDB" id="9796839at2"/>
<gene>
    <name evidence="5" type="ORF">EDC34_102279</name>
</gene>
<comment type="pathway">
    <text evidence="1">Lipid metabolism.</text>
</comment>
<dbReference type="GO" id="GO:0006654">
    <property type="term" value="P:phosphatidic acid biosynthetic process"/>
    <property type="evidence" value="ECO:0007669"/>
    <property type="project" value="TreeGrafter"/>
</dbReference>
<evidence type="ECO:0000256" key="2">
    <source>
        <dbReference type="ARBA" id="ARBA00022679"/>
    </source>
</evidence>
<keyword evidence="2 5" id="KW-0808">Transferase</keyword>